<dbReference type="InterPro" id="IPR050700">
    <property type="entry name" value="YIM1/Zinc_Alcohol_DH_Fams"/>
</dbReference>
<name>A0A7W7AMY1_9SPHN</name>
<dbReference type="PROSITE" id="PS01162">
    <property type="entry name" value="QOR_ZETA_CRYSTAL"/>
    <property type="match status" value="1"/>
</dbReference>
<dbReference type="CDD" id="cd05289">
    <property type="entry name" value="MDR_like_2"/>
    <property type="match status" value="1"/>
</dbReference>
<dbReference type="SUPFAM" id="SSF51735">
    <property type="entry name" value="NAD(P)-binding Rossmann-fold domains"/>
    <property type="match status" value="1"/>
</dbReference>
<reference evidence="3 4" key="1">
    <citation type="submission" date="2020-08" db="EMBL/GenBank/DDBJ databases">
        <title>Genomic Encyclopedia of Type Strains, Phase IV (KMG-IV): sequencing the most valuable type-strain genomes for metagenomic binning, comparative biology and taxonomic classification.</title>
        <authorList>
            <person name="Goeker M."/>
        </authorList>
    </citation>
    <scope>NUCLEOTIDE SEQUENCE [LARGE SCALE GENOMIC DNA]</scope>
    <source>
        <strain evidence="3 4">DSM 15867</strain>
    </source>
</reference>
<protein>
    <submittedName>
        <fullName evidence="3">NADPH:quinone reductase-like Zn-dependent oxidoreductase</fullName>
    </submittedName>
</protein>
<dbReference type="Proteomes" id="UP000574769">
    <property type="component" value="Unassembled WGS sequence"/>
</dbReference>
<proteinExistence type="predicted"/>
<comment type="caution">
    <text evidence="3">The sequence shown here is derived from an EMBL/GenBank/DDBJ whole genome shotgun (WGS) entry which is preliminary data.</text>
</comment>
<dbReference type="InterPro" id="IPR011032">
    <property type="entry name" value="GroES-like_sf"/>
</dbReference>
<dbReference type="SMART" id="SM00829">
    <property type="entry name" value="PKS_ER"/>
    <property type="match status" value="1"/>
</dbReference>
<dbReference type="AlphaFoldDB" id="A0A7W7AMY1"/>
<evidence type="ECO:0000259" key="2">
    <source>
        <dbReference type="SMART" id="SM00829"/>
    </source>
</evidence>
<dbReference type="Pfam" id="PF13602">
    <property type="entry name" value="ADH_zinc_N_2"/>
    <property type="match status" value="1"/>
</dbReference>
<dbReference type="Gene3D" id="3.40.50.720">
    <property type="entry name" value="NAD(P)-binding Rossmann-like Domain"/>
    <property type="match status" value="1"/>
</dbReference>
<dbReference type="SUPFAM" id="SSF50129">
    <property type="entry name" value="GroES-like"/>
    <property type="match status" value="1"/>
</dbReference>
<dbReference type="InterPro" id="IPR036291">
    <property type="entry name" value="NAD(P)-bd_dom_sf"/>
</dbReference>
<dbReference type="InterPro" id="IPR013154">
    <property type="entry name" value="ADH-like_N"/>
</dbReference>
<organism evidence="3 4">
    <name type="scientific">Sphingomonas abaci</name>
    <dbReference type="NCBI Taxonomy" id="237611"/>
    <lineage>
        <taxon>Bacteria</taxon>
        <taxon>Pseudomonadati</taxon>
        <taxon>Pseudomonadota</taxon>
        <taxon>Alphaproteobacteria</taxon>
        <taxon>Sphingomonadales</taxon>
        <taxon>Sphingomonadaceae</taxon>
        <taxon>Sphingomonas</taxon>
    </lineage>
</organism>
<evidence type="ECO:0000256" key="1">
    <source>
        <dbReference type="ARBA" id="ARBA00023002"/>
    </source>
</evidence>
<dbReference type="RefSeq" id="WP_184117148.1">
    <property type="nucleotide sequence ID" value="NZ_JACHNY010000025.1"/>
</dbReference>
<dbReference type="InterPro" id="IPR020843">
    <property type="entry name" value="ER"/>
</dbReference>
<feature type="domain" description="Enoyl reductase (ER)" evidence="2">
    <location>
        <begin position="13"/>
        <end position="310"/>
    </location>
</feature>
<dbReference type="Gene3D" id="3.90.180.10">
    <property type="entry name" value="Medium-chain alcohol dehydrogenases, catalytic domain"/>
    <property type="match status" value="1"/>
</dbReference>
<dbReference type="EMBL" id="JACHNY010000025">
    <property type="protein sequence ID" value="MBB4620048.1"/>
    <property type="molecule type" value="Genomic_DNA"/>
</dbReference>
<dbReference type="PANTHER" id="PTHR11695">
    <property type="entry name" value="ALCOHOL DEHYDROGENASE RELATED"/>
    <property type="match status" value="1"/>
</dbReference>
<keyword evidence="4" id="KW-1185">Reference proteome</keyword>
<accession>A0A7W7AMY1</accession>
<dbReference type="GO" id="GO:0016491">
    <property type="term" value="F:oxidoreductase activity"/>
    <property type="evidence" value="ECO:0007669"/>
    <property type="project" value="UniProtKB-KW"/>
</dbReference>
<dbReference type="GO" id="GO:0008270">
    <property type="term" value="F:zinc ion binding"/>
    <property type="evidence" value="ECO:0007669"/>
    <property type="project" value="InterPro"/>
</dbReference>
<dbReference type="PANTHER" id="PTHR11695:SF294">
    <property type="entry name" value="RETICULON-4-INTERACTING PROTEIN 1, MITOCHONDRIAL"/>
    <property type="match status" value="1"/>
</dbReference>
<dbReference type="InterPro" id="IPR002364">
    <property type="entry name" value="Quin_OxRdtase/zeta-crystal_CS"/>
</dbReference>
<keyword evidence="1" id="KW-0560">Oxidoreductase</keyword>
<dbReference type="Pfam" id="PF08240">
    <property type="entry name" value="ADH_N"/>
    <property type="match status" value="1"/>
</dbReference>
<evidence type="ECO:0000313" key="4">
    <source>
        <dbReference type="Proteomes" id="UP000574769"/>
    </source>
</evidence>
<sequence length="312" mass="33189">MHESKSVRVHAFGGPEVLRVEPVPIPQAKDDEVLVRVAAASLNPVDYKTREGEFPPVGEDALPAILGRDLAGTIEAVGTRAHYMLRKGDPVFAFIGFDRGGQSEYVVVKALELAAAPASIDLVHAAAVPLAGMTAWQGLFDHGGLQAGQRVLIHGGAGGVGHLAVQFAKAKGATVFVTAGTDDLDYVRSIGADTAIDYKNQRFEDVATDIDLVLDLVGGETQTRSFAVLRDGGTLVSTLDVAEPDKGRDRNIRVPERWLAQVNTKQLGEIAALIDAGKVKVEVAAVFPVEDAPSAYERLEKGHVRGKIVLTF</sequence>
<gene>
    <name evidence="3" type="ORF">GGQ96_004220</name>
</gene>
<evidence type="ECO:0000313" key="3">
    <source>
        <dbReference type="EMBL" id="MBB4620048.1"/>
    </source>
</evidence>